<evidence type="ECO:0000256" key="2">
    <source>
        <dbReference type="SAM" id="SignalP"/>
    </source>
</evidence>
<reference evidence="4" key="1">
    <citation type="journal article" date="2019" name="Int. J. Syst. Evol. Microbiol.">
        <title>The Global Catalogue of Microorganisms (GCM) 10K type strain sequencing project: providing services to taxonomists for standard genome sequencing and annotation.</title>
        <authorList>
            <consortium name="The Broad Institute Genomics Platform"/>
            <consortium name="The Broad Institute Genome Sequencing Center for Infectious Disease"/>
            <person name="Wu L."/>
            <person name="Ma J."/>
        </authorList>
    </citation>
    <scope>NUCLEOTIDE SEQUENCE [LARGE SCALE GENOMIC DNA]</scope>
    <source>
        <strain evidence="4">JCM 18472</strain>
    </source>
</reference>
<feature type="region of interest" description="Disordered" evidence="1">
    <location>
        <begin position="100"/>
        <end position="122"/>
    </location>
</feature>
<sequence>MPNGLRRLILLTACLGAISTAWGGDMSSAASDAENNIQINITGTDETRYSATWTVNGSNGKQQQFEESGSVPASYAYSGEAIAGTVTVLNDSGRIEIEIRKDGNRSRSSTQGKGSEVKISVR</sequence>
<feature type="signal peptide" evidence="2">
    <location>
        <begin position="1"/>
        <end position="23"/>
    </location>
</feature>
<accession>A0ABP9RFI0</accession>
<keyword evidence="4" id="KW-1185">Reference proteome</keyword>
<dbReference type="RefSeq" id="WP_150113125.1">
    <property type="nucleotide sequence ID" value="NZ_BAABKI010000023.1"/>
</dbReference>
<name>A0ABP9RFI0_9GAMM</name>
<gene>
    <name evidence="3" type="ORF">GCM10023342_23020</name>
</gene>
<dbReference type="Proteomes" id="UP001500074">
    <property type="component" value="Unassembled WGS sequence"/>
</dbReference>
<organism evidence="3 4">
    <name type="scientific">Modicisalibacter zincidurans</name>
    <dbReference type="NCBI Taxonomy" id="1178777"/>
    <lineage>
        <taxon>Bacteria</taxon>
        <taxon>Pseudomonadati</taxon>
        <taxon>Pseudomonadota</taxon>
        <taxon>Gammaproteobacteria</taxon>
        <taxon>Oceanospirillales</taxon>
        <taxon>Halomonadaceae</taxon>
        <taxon>Modicisalibacter</taxon>
    </lineage>
</organism>
<feature type="chain" id="PRO_5045865037" evidence="2">
    <location>
        <begin position="24"/>
        <end position="122"/>
    </location>
</feature>
<keyword evidence="2" id="KW-0732">Signal</keyword>
<dbReference type="EMBL" id="BAABKI010000023">
    <property type="protein sequence ID" value="GAA5176767.1"/>
    <property type="molecule type" value="Genomic_DNA"/>
</dbReference>
<proteinExistence type="predicted"/>
<protein>
    <submittedName>
        <fullName evidence="3">Uncharacterized protein</fullName>
    </submittedName>
</protein>
<evidence type="ECO:0000313" key="4">
    <source>
        <dbReference type="Proteomes" id="UP001500074"/>
    </source>
</evidence>
<evidence type="ECO:0000313" key="3">
    <source>
        <dbReference type="EMBL" id="GAA5176767.1"/>
    </source>
</evidence>
<evidence type="ECO:0000256" key="1">
    <source>
        <dbReference type="SAM" id="MobiDB-lite"/>
    </source>
</evidence>
<comment type="caution">
    <text evidence="3">The sequence shown here is derived from an EMBL/GenBank/DDBJ whole genome shotgun (WGS) entry which is preliminary data.</text>
</comment>